<proteinExistence type="predicted"/>
<keyword evidence="1" id="KW-0812">Transmembrane</keyword>
<name>A0ABR1N0P0_9PEZI</name>
<protein>
    <submittedName>
        <fullName evidence="2">Uncharacterized protein</fullName>
    </submittedName>
</protein>
<dbReference type="Proteomes" id="UP001367316">
    <property type="component" value="Unassembled WGS sequence"/>
</dbReference>
<keyword evidence="1" id="KW-0472">Membrane</keyword>
<evidence type="ECO:0000313" key="3">
    <source>
        <dbReference type="Proteomes" id="UP001367316"/>
    </source>
</evidence>
<sequence>MSWMLDALAWAAVVVVVVVVVVMVLFPYCTALHCTYAKLRIKHRRGVPVAQGRRRRRETEHGDGGKACILHTETASRGAVLAAGDDGYRWSVDRRERGWGVPSIRCRRSLCAAHGH</sequence>
<keyword evidence="3" id="KW-1185">Reference proteome</keyword>
<keyword evidence="1" id="KW-1133">Transmembrane helix</keyword>
<evidence type="ECO:0000313" key="2">
    <source>
        <dbReference type="EMBL" id="KAK7608735.1"/>
    </source>
</evidence>
<gene>
    <name evidence="2" type="ORF">JOL62DRAFT_580578</name>
</gene>
<feature type="transmembrane region" description="Helical" evidence="1">
    <location>
        <begin position="7"/>
        <end position="28"/>
    </location>
</feature>
<dbReference type="EMBL" id="JBBPBF010000027">
    <property type="protein sequence ID" value="KAK7608735.1"/>
    <property type="molecule type" value="Genomic_DNA"/>
</dbReference>
<evidence type="ECO:0000256" key="1">
    <source>
        <dbReference type="SAM" id="Phobius"/>
    </source>
</evidence>
<accession>A0ABR1N0P0</accession>
<reference evidence="2 3" key="1">
    <citation type="submission" date="2024-04" db="EMBL/GenBank/DDBJ databases">
        <title>Phyllosticta paracitricarpa is synonymous to the EU quarantine fungus P. citricarpa based on phylogenomic analyses.</title>
        <authorList>
            <consortium name="Lawrence Berkeley National Laboratory"/>
            <person name="Van ingen-buijs V.A."/>
            <person name="Van westerhoven A.C."/>
            <person name="Haridas S."/>
            <person name="Skiadas P."/>
            <person name="Martin F."/>
            <person name="Groenewald J.Z."/>
            <person name="Crous P.W."/>
            <person name="Seidl M.F."/>
        </authorList>
    </citation>
    <scope>NUCLEOTIDE SEQUENCE [LARGE SCALE GENOMIC DNA]</scope>
    <source>
        <strain evidence="2 3">CBS 141358</strain>
    </source>
</reference>
<organism evidence="2 3">
    <name type="scientific">Phyllosticta paracitricarpa</name>
    <dbReference type="NCBI Taxonomy" id="2016321"/>
    <lineage>
        <taxon>Eukaryota</taxon>
        <taxon>Fungi</taxon>
        <taxon>Dikarya</taxon>
        <taxon>Ascomycota</taxon>
        <taxon>Pezizomycotina</taxon>
        <taxon>Dothideomycetes</taxon>
        <taxon>Dothideomycetes incertae sedis</taxon>
        <taxon>Botryosphaeriales</taxon>
        <taxon>Phyllostictaceae</taxon>
        <taxon>Phyllosticta</taxon>
    </lineage>
</organism>
<comment type="caution">
    <text evidence="2">The sequence shown here is derived from an EMBL/GenBank/DDBJ whole genome shotgun (WGS) entry which is preliminary data.</text>
</comment>